<dbReference type="STRING" id="988480.A0A075ARI3"/>
<keyword evidence="7" id="KW-0175">Coiled coil</keyword>
<evidence type="ECO:0000313" key="9">
    <source>
        <dbReference type="EMBL" id="EPZ31336.1"/>
    </source>
</evidence>
<feature type="coiled-coil region" evidence="7">
    <location>
        <begin position="98"/>
        <end position="132"/>
    </location>
</feature>
<evidence type="ECO:0000256" key="7">
    <source>
        <dbReference type="SAM" id="Coils"/>
    </source>
</evidence>
<gene>
    <name evidence="9" type="ORF">O9G_000981</name>
</gene>
<accession>A0A075ARI3</accession>
<keyword evidence="10" id="KW-1185">Reference proteome</keyword>
<dbReference type="HOGENOM" id="CLU_1384860_0_0_1"/>
<evidence type="ECO:0000313" key="10">
    <source>
        <dbReference type="Proteomes" id="UP000030755"/>
    </source>
</evidence>
<keyword evidence="4 6" id="KW-0168">Coated pit</keyword>
<dbReference type="GO" id="GO:0006886">
    <property type="term" value="P:intracellular protein transport"/>
    <property type="evidence" value="ECO:0007669"/>
    <property type="project" value="InterPro"/>
</dbReference>
<evidence type="ECO:0000256" key="1">
    <source>
        <dbReference type="ARBA" id="ARBA00004180"/>
    </source>
</evidence>
<evidence type="ECO:0000256" key="2">
    <source>
        <dbReference type="ARBA" id="ARBA00005263"/>
    </source>
</evidence>
<keyword evidence="5 6" id="KW-0968">Cytoplasmic vesicle</keyword>
<reference evidence="9 10" key="1">
    <citation type="journal article" date="2013" name="Curr. Biol.">
        <title>Shared signatures of parasitism and phylogenomics unite Cryptomycota and microsporidia.</title>
        <authorList>
            <person name="James T.Y."/>
            <person name="Pelin A."/>
            <person name="Bonen L."/>
            <person name="Ahrendt S."/>
            <person name="Sain D."/>
            <person name="Corradi N."/>
            <person name="Stajich J.E."/>
        </authorList>
    </citation>
    <scope>NUCLEOTIDE SEQUENCE [LARGE SCALE GENOMIC DNA]</scope>
    <source>
        <strain evidence="9 10">CSF55</strain>
    </source>
</reference>
<dbReference type="EMBL" id="KE561265">
    <property type="protein sequence ID" value="EPZ31336.1"/>
    <property type="molecule type" value="Genomic_DNA"/>
</dbReference>
<dbReference type="GO" id="GO:0030130">
    <property type="term" value="C:clathrin coat of trans-Golgi network vesicle"/>
    <property type="evidence" value="ECO:0007669"/>
    <property type="project" value="InterPro"/>
</dbReference>
<feature type="region of interest" description="Disordered" evidence="8">
    <location>
        <begin position="167"/>
        <end position="197"/>
    </location>
</feature>
<dbReference type="Pfam" id="PF01086">
    <property type="entry name" value="Clathrin_lg_ch"/>
    <property type="match status" value="1"/>
</dbReference>
<evidence type="ECO:0000256" key="5">
    <source>
        <dbReference type="ARBA" id="ARBA00023329"/>
    </source>
</evidence>
<dbReference type="Proteomes" id="UP000030755">
    <property type="component" value="Unassembled WGS sequence"/>
</dbReference>
<organism evidence="9 10">
    <name type="scientific">Rozella allomycis (strain CSF55)</name>
    <dbReference type="NCBI Taxonomy" id="988480"/>
    <lineage>
        <taxon>Eukaryota</taxon>
        <taxon>Fungi</taxon>
        <taxon>Fungi incertae sedis</taxon>
        <taxon>Cryptomycota</taxon>
        <taxon>Cryptomycota incertae sedis</taxon>
        <taxon>Rozella</taxon>
    </lineage>
</organism>
<comment type="function">
    <text evidence="6">Clathrin is the major protein of the polyhedral coat of coated pits and vesicles.</text>
</comment>
<evidence type="ECO:0000256" key="4">
    <source>
        <dbReference type="ARBA" id="ARBA00023176"/>
    </source>
</evidence>
<evidence type="ECO:0000256" key="6">
    <source>
        <dbReference type="RuleBase" id="RU363137"/>
    </source>
</evidence>
<comment type="subcellular location">
    <subcellularLocation>
        <location evidence="1 6">Cytoplasmic vesicle membrane</location>
        <topology evidence="1 6">Peripheral membrane protein</topology>
        <orientation evidence="1 6">Cytoplasmic side</orientation>
    </subcellularLocation>
    <subcellularLocation>
        <location evidence="6">Membrane</location>
        <location evidence="6">Coated pit</location>
        <topology evidence="6">Peripheral membrane protein</topology>
        <orientation evidence="6">Cytoplasmic side</orientation>
    </subcellularLocation>
    <text evidence="6">Cytoplasmic face of coated pits and vesicles.</text>
</comment>
<dbReference type="AlphaFoldDB" id="A0A075ARI3"/>
<dbReference type="OrthoDB" id="5512at2759"/>
<protein>
    <recommendedName>
        <fullName evidence="6">Clathrin light chain</fullName>
    </recommendedName>
</protein>
<proteinExistence type="inferred from homology"/>
<evidence type="ECO:0000256" key="8">
    <source>
        <dbReference type="SAM" id="MobiDB-lite"/>
    </source>
</evidence>
<evidence type="ECO:0000256" key="3">
    <source>
        <dbReference type="ARBA" id="ARBA00023136"/>
    </source>
</evidence>
<dbReference type="InterPro" id="IPR000996">
    <property type="entry name" value="Clathrin_L-chain"/>
</dbReference>
<dbReference type="OMA" id="FYENYNT"/>
<sequence>MQDNDPTAEFLAKEQELLKSVGESFNEFTSPIYSPDISMNPHESLANDVQYLGSAIDKMNVTQNESANPPGDFSNNSLNTLESQKINEWKVKFDSIVAERDQKSKERHELILKQAEEDLKKFYAEHNDKKIRKHEFNLREEEEFIKIRDEDPVGHRWDVVHQMVESVTKPKGSKDTSRMKGLFSELKGNPQAPGNQI</sequence>
<name>A0A075ARI3_ROZAC</name>
<dbReference type="GO" id="GO:0016192">
    <property type="term" value="P:vesicle-mediated transport"/>
    <property type="evidence" value="ECO:0007669"/>
    <property type="project" value="InterPro"/>
</dbReference>
<dbReference type="GO" id="GO:0030132">
    <property type="term" value="C:clathrin coat of coated pit"/>
    <property type="evidence" value="ECO:0007669"/>
    <property type="project" value="InterPro"/>
</dbReference>
<dbReference type="GO" id="GO:0005198">
    <property type="term" value="F:structural molecule activity"/>
    <property type="evidence" value="ECO:0007669"/>
    <property type="project" value="InterPro"/>
</dbReference>
<keyword evidence="3 6" id="KW-0472">Membrane</keyword>
<comment type="similarity">
    <text evidence="2 6">Belongs to the clathrin light chain family.</text>
</comment>